<proteinExistence type="predicted"/>
<protein>
    <submittedName>
        <fullName evidence="2">Uncharacterized protein</fullName>
    </submittedName>
</protein>
<reference evidence="2 3" key="1">
    <citation type="journal article" date="2024" name="BMC Genomics">
        <title>De novo assembly and annotation of Popillia japonica's genome with initial clues to its potential as an invasive pest.</title>
        <authorList>
            <person name="Cucini C."/>
            <person name="Boschi S."/>
            <person name="Funari R."/>
            <person name="Cardaioli E."/>
            <person name="Iannotti N."/>
            <person name="Marturano G."/>
            <person name="Paoli F."/>
            <person name="Bruttini M."/>
            <person name="Carapelli A."/>
            <person name="Frati F."/>
            <person name="Nardi F."/>
        </authorList>
    </citation>
    <scope>NUCLEOTIDE SEQUENCE [LARGE SCALE GENOMIC DNA]</scope>
    <source>
        <strain evidence="2">DMR45628</strain>
    </source>
</reference>
<evidence type="ECO:0000313" key="2">
    <source>
        <dbReference type="EMBL" id="KAK9680990.1"/>
    </source>
</evidence>
<evidence type="ECO:0000313" key="3">
    <source>
        <dbReference type="Proteomes" id="UP001458880"/>
    </source>
</evidence>
<organism evidence="2 3">
    <name type="scientific">Popillia japonica</name>
    <name type="common">Japanese beetle</name>
    <dbReference type="NCBI Taxonomy" id="7064"/>
    <lineage>
        <taxon>Eukaryota</taxon>
        <taxon>Metazoa</taxon>
        <taxon>Ecdysozoa</taxon>
        <taxon>Arthropoda</taxon>
        <taxon>Hexapoda</taxon>
        <taxon>Insecta</taxon>
        <taxon>Pterygota</taxon>
        <taxon>Neoptera</taxon>
        <taxon>Endopterygota</taxon>
        <taxon>Coleoptera</taxon>
        <taxon>Polyphaga</taxon>
        <taxon>Scarabaeiformia</taxon>
        <taxon>Scarabaeidae</taxon>
        <taxon>Rutelinae</taxon>
        <taxon>Popillia</taxon>
    </lineage>
</organism>
<accession>A0AAW1HWP3</accession>
<keyword evidence="3" id="KW-1185">Reference proteome</keyword>
<dbReference type="AlphaFoldDB" id="A0AAW1HWP3"/>
<dbReference type="Proteomes" id="UP001458880">
    <property type="component" value="Unassembled WGS sequence"/>
</dbReference>
<feature type="compositionally biased region" description="Acidic residues" evidence="1">
    <location>
        <begin position="153"/>
        <end position="162"/>
    </location>
</feature>
<name>A0AAW1HWP3_POPJA</name>
<comment type="caution">
    <text evidence="2">The sequence shown here is derived from an EMBL/GenBank/DDBJ whole genome shotgun (WGS) entry which is preliminary data.</text>
</comment>
<sequence length="162" mass="18211">MKSCSHHRCYLWCVSSYSDMVEGENASKKIETLPVDYVRLALESSEEISLFEEALRRFNINFNAKGDDIDAVEDGSPPPKIKCIITPSEEQSSMVRRKPNKLKLKLLENRLVTPASSSSKISEVYDDANKLKLKLLENRLVTPASSSSKISEVYDDAADDHN</sequence>
<dbReference type="EMBL" id="JASPKY010000856">
    <property type="protein sequence ID" value="KAK9680990.1"/>
    <property type="molecule type" value="Genomic_DNA"/>
</dbReference>
<feature type="region of interest" description="Disordered" evidence="1">
    <location>
        <begin position="143"/>
        <end position="162"/>
    </location>
</feature>
<evidence type="ECO:0000256" key="1">
    <source>
        <dbReference type="SAM" id="MobiDB-lite"/>
    </source>
</evidence>
<gene>
    <name evidence="2" type="ORF">QE152_g38675</name>
</gene>